<evidence type="ECO:0000256" key="5">
    <source>
        <dbReference type="ARBA" id="ARBA00023163"/>
    </source>
</evidence>
<dbReference type="InterPro" id="IPR007627">
    <property type="entry name" value="RNA_pol_sigma70_r2"/>
</dbReference>
<evidence type="ECO:0000256" key="2">
    <source>
        <dbReference type="ARBA" id="ARBA00023015"/>
    </source>
</evidence>
<gene>
    <name evidence="9" type="ORF">NF556_06795</name>
</gene>
<feature type="domain" description="RNA polymerase sigma factor 70 region 4 type 2" evidence="8">
    <location>
        <begin position="103"/>
        <end position="153"/>
    </location>
</feature>
<dbReference type="Pfam" id="PF08281">
    <property type="entry name" value="Sigma70_r4_2"/>
    <property type="match status" value="1"/>
</dbReference>
<accession>A0ABY4YXT9</accession>
<dbReference type="Gene3D" id="1.10.1740.10">
    <property type="match status" value="1"/>
</dbReference>
<sequence length="170" mass="19450">MSQNLEGEFVAWASARQRSWLRSALLLTGDQSSAEDLVQDAFLKVAERWSRLRDEAPDAYARRVIYNGAMTRWRRHSREPSRAELPEVIAAPTTEDWLSGADVRAALQRLTVKQRAVLVLRYYEDRSEQEIAETLRVSAGTVKSQAHAALRRLREELALEQESLDGEEIR</sequence>
<dbReference type="PANTHER" id="PTHR43133">
    <property type="entry name" value="RNA POLYMERASE ECF-TYPE SIGMA FACTO"/>
    <property type="match status" value="1"/>
</dbReference>
<keyword evidence="10" id="KW-1185">Reference proteome</keyword>
<feature type="domain" description="RNA polymerase sigma-70 region 2" evidence="7">
    <location>
        <begin position="21"/>
        <end position="78"/>
    </location>
</feature>
<evidence type="ECO:0000259" key="8">
    <source>
        <dbReference type="Pfam" id="PF08281"/>
    </source>
</evidence>
<comment type="similarity">
    <text evidence="1">Belongs to the sigma-70 factor family. ECF subfamily.</text>
</comment>
<evidence type="ECO:0000313" key="10">
    <source>
        <dbReference type="Proteomes" id="UP001056455"/>
    </source>
</evidence>
<proteinExistence type="inferred from homology"/>
<name>A0ABY4YXT9_9MICO</name>
<evidence type="ECO:0000256" key="6">
    <source>
        <dbReference type="SAM" id="Coils"/>
    </source>
</evidence>
<dbReference type="InterPro" id="IPR013324">
    <property type="entry name" value="RNA_pol_sigma_r3/r4-like"/>
</dbReference>
<dbReference type="InterPro" id="IPR014284">
    <property type="entry name" value="RNA_pol_sigma-70_dom"/>
</dbReference>
<keyword evidence="2" id="KW-0805">Transcription regulation</keyword>
<dbReference type="NCBIfam" id="TIGR02983">
    <property type="entry name" value="SigE-fam_strep"/>
    <property type="match status" value="1"/>
</dbReference>
<dbReference type="Gene3D" id="1.10.10.10">
    <property type="entry name" value="Winged helix-like DNA-binding domain superfamily/Winged helix DNA-binding domain"/>
    <property type="match status" value="1"/>
</dbReference>
<dbReference type="Proteomes" id="UP001056455">
    <property type="component" value="Chromosome"/>
</dbReference>
<dbReference type="SUPFAM" id="SSF88659">
    <property type="entry name" value="Sigma3 and sigma4 domains of RNA polymerase sigma factors"/>
    <property type="match status" value="1"/>
</dbReference>
<organism evidence="9 10">
    <name type="scientific">Ornithinimicrobium faecis</name>
    <dbReference type="NCBI Taxonomy" id="2934158"/>
    <lineage>
        <taxon>Bacteria</taxon>
        <taxon>Bacillati</taxon>
        <taxon>Actinomycetota</taxon>
        <taxon>Actinomycetes</taxon>
        <taxon>Micrococcales</taxon>
        <taxon>Ornithinimicrobiaceae</taxon>
        <taxon>Ornithinimicrobium</taxon>
    </lineage>
</organism>
<dbReference type="SUPFAM" id="SSF88946">
    <property type="entry name" value="Sigma2 domain of RNA polymerase sigma factors"/>
    <property type="match status" value="1"/>
</dbReference>
<evidence type="ECO:0000313" key="9">
    <source>
        <dbReference type="EMBL" id="USQ81349.1"/>
    </source>
</evidence>
<dbReference type="InterPro" id="IPR014325">
    <property type="entry name" value="RNA_pol_sigma-E_actinobac"/>
</dbReference>
<dbReference type="PANTHER" id="PTHR43133:SF50">
    <property type="entry name" value="ECF RNA POLYMERASE SIGMA FACTOR SIGM"/>
    <property type="match status" value="1"/>
</dbReference>
<feature type="coiled-coil region" evidence="6">
    <location>
        <begin position="143"/>
        <end position="170"/>
    </location>
</feature>
<keyword evidence="5" id="KW-0804">Transcription</keyword>
<dbReference type="InterPro" id="IPR039425">
    <property type="entry name" value="RNA_pol_sigma-70-like"/>
</dbReference>
<evidence type="ECO:0000256" key="1">
    <source>
        <dbReference type="ARBA" id="ARBA00010641"/>
    </source>
</evidence>
<dbReference type="EMBL" id="CP099489">
    <property type="protein sequence ID" value="USQ81349.1"/>
    <property type="molecule type" value="Genomic_DNA"/>
</dbReference>
<keyword evidence="3" id="KW-0731">Sigma factor</keyword>
<keyword evidence="4" id="KW-0238">DNA-binding</keyword>
<dbReference type="InterPro" id="IPR036388">
    <property type="entry name" value="WH-like_DNA-bd_sf"/>
</dbReference>
<dbReference type="CDD" id="cd06171">
    <property type="entry name" value="Sigma70_r4"/>
    <property type="match status" value="1"/>
</dbReference>
<protein>
    <submittedName>
        <fullName evidence="9">SigE family RNA polymerase sigma factor</fullName>
    </submittedName>
</protein>
<dbReference type="NCBIfam" id="TIGR02937">
    <property type="entry name" value="sigma70-ECF"/>
    <property type="match status" value="1"/>
</dbReference>
<evidence type="ECO:0000256" key="4">
    <source>
        <dbReference type="ARBA" id="ARBA00023125"/>
    </source>
</evidence>
<evidence type="ECO:0000256" key="3">
    <source>
        <dbReference type="ARBA" id="ARBA00023082"/>
    </source>
</evidence>
<reference evidence="9" key="1">
    <citation type="submission" date="2022-06" db="EMBL/GenBank/DDBJ databases">
        <title>Ornithinimicrobium HY1793.</title>
        <authorList>
            <person name="Huang Y."/>
        </authorList>
    </citation>
    <scope>NUCLEOTIDE SEQUENCE</scope>
    <source>
        <strain evidence="9">HY1793</strain>
    </source>
</reference>
<evidence type="ECO:0000259" key="7">
    <source>
        <dbReference type="Pfam" id="PF04542"/>
    </source>
</evidence>
<dbReference type="InterPro" id="IPR013325">
    <property type="entry name" value="RNA_pol_sigma_r2"/>
</dbReference>
<dbReference type="Pfam" id="PF04542">
    <property type="entry name" value="Sigma70_r2"/>
    <property type="match status" value="1"/>
</dbReference>
<dbReference type="InterPro" id="IPR013249">
    <property type="entry name" value="RNA_pol_sigma70_r4_t2"/>
</dbReference>
<keyword evidence="6" id="KW-0175">Coiled coil</keyword>
<dbReference type="RefSeq" id="WP_252594769.1">
    <property type="nucleotide sequence ID" value="NZ_CP099489.1"/>
</dbReference>